<sequence>MKLNKQIATVLSSVFLLGALSACGSTTDTGSAPTTGSKVESPTDTGTHVEELKLSTVLTRQIIDGKLTYKFSLRNDQDEEVNVKFSSTQRFDYVIKDNNNQVVYTYSADKMFGEMMTEKTLKKGEFFDSEIDLSEAVPQLDEGEYTVEVVSSALGGEKLKESFPVIIGKAEETKVEMLEETVTFNGLQDGNSIEVLNDAGDIEAMRLSESVKEFFNELAEKQNLDTPDKVHIKLYLANGQKNIVGAEKIAK</sequence>
<reference evidence="4 5" key="1">
    <citation type="submission" date="2023-11" db="EMBL/GenBank/DDBJ databases">
        <title>Bacillus jintuensis, isolated from a mudflat on the Beibu Gulf coast.</title>
        <authorList>
            <person name="Li M."/>
        </authorList>
    </citation>
    <scope>NUCLEOTIDE SEQUENCE [LARGE SCALE GENOMIC DNA]</scope>
    <source>
        <strain evidence="4 5">31A1R</strain>
    </source>
</reference>
<feature type="chain" id="PRO_5045490308" description="Intracellular proteinase inhibitor BsuPI domain-containing protein" evidence="2">
    <location>
        <begin position="25"/>
        <end position="251"/>
    </location>
</feature>
<name>A0ABU5IXJ0_9BACI</name>
<dbReference type="InterPro" id="IPR020481">
    <property type="entry name" value="Intracell_prot_inh_BsuPI"/>
</dbReference>
<dbReference type="Gene3D" id="2.60.40.2360">
    <property type="entry name" value="Intracellular proteinase inhibitor BsuPI"/>
    <property type="match status" value="1"/>
</dbReference>
<keyword evidence="5" id="KW-1185">Reference proteome</keyword>
<comment type="caution">
    <text evidence="4">The sequence shown here is derived from an EMBL/GenBank/DDBJ whole genome shotgun (WGS) entry which is preliminary data.</text>
</comment>
<evidence type="ECO:0000313" key="5">
    <source>
        <dbReference type="Proteomes" id="UP001290455"/>
    </source>
</evidence>
<dbReference type="InterPro" id="IPR038144">
    <property type="entry name" value="IPI"/>
</dbReference>
<keyword evidence="2" id="KW-0732">Signal</keyword>
<organism evidence="4 5">
    <name type="scientific">Robertmurraya mangrovi</name>
    <dbReference type="NCBI Taxonomy" id="3098077"/>
    <lineage>
        <taxon>Bacteria</taxon>
        <taxon>Bacillati</taxon>
        <taxon>Bacillota</taxon>
        <taxon>Bacilli</taxon>
        <taxon>Bacillales</taxon>
        <taxon>Bacillaceae</taxon>
        <taxon>Robertmurraya</taxon>
    </lineage>
</organism>
<dbReference type="PROSITE" id="PS51257">
    <property type="entry name" value="PROKAR_LIPOPROTEIN"/>
    <property type="match status" value="1"/>
</dbReference>
<protein>
    <recommendedName>
        <fullName evidence="3">Intracellular proteinase inhibitor BsuPI domain-containing protein</fullName>
    </recommendedName>
</protein>
<dbReference type="Proteomes" id="UP001290455">
    <property type="component" value="Unassembled WGS sequence"/>
</dbReference>
<feature type="region of interest" description="Disordered" evidence="1">
    <location>
        <begin position="26"/>
        <end position="46"/>
    </location>
</feature>
<evidence type="ECO:0000256" key="2">
    <source>
        <dbReference type="SAM" id="SignalP"/>
    </source>
</evidence>
<gene>
    <name evidence="4" type="ORF">SM124_08890</name>
</gene>
<evidence type="ECO:0000256" key="1">
    <source>
        <dbReference type="SAM" id="MobiDB-lite"/>
    </source>
</evidence>
<accession>A0ABU5IXJ0</accession>
<feature type="domain" description="Intracellular proteinase inhibitor BsuPI" evidence="3">
    <location>
        <begin position="64"/>
        <end position="151"/>
    </location>
</feature>
<dbReference type="EMBL" id="JAXOFX010000004">
    <property type="protein sequence ID" value="MDZ5471864.1"/>
    <property type="molecule type" value="Genomic_DNA"/>
</dbReference>
<proteinExistence type="predicted"/>
<dbReference type="Pfam" id="PF12690">
    <property type="entry name" value="BsuPI"/>
    <property type="match status" value="1"/>
</dbReference>
<feature type="signal peptide" evidence="2">
    <location>
        <begin position="1"/>
        <end position="24"/>
    </location>
</feature>
<evidence type="ECO:0000313" key="4">
    <source>
        <dbReference type="EMBL" id="MDZ5471864.1"/>
    </source>
</evidence>
<dbReference type="RefSeq" id="WP_322446154.1">
    <property type="nucleotide sequence ID" value="NZ_JAXOFX010000004.1"/>
</dbReference>
<evidence type="ECO:0000259" key="3">
    <source>
        <dbReference type="Pfam" id="PF12690"/>
    </source>
</evidence>